<sequence length="458" mass="51833">MTLLGNLNFALQSLARPVPVPLPAVPRCVEACVQATAGLADGGEPIDRERLAALVARFRHACRQGTLDGLSAREWRDVVWGIWDGSEPLADIAVFFGALVERLRAGSRSLCRKLVLSFLIAFDAAKKSVREIGGVLHNAVMAHEWEWAARQQRFRLFEVDQAPVALAAFILESTTPIEALLREAGISGSRRFGGMEAAAFKHALRRLRVRLEAGSANAMPLLNRVLDWAVIEGQLAFPNLRREIAETLLLPWQVSTPAEALQERILAFLLRHLKDPRIEPLKWQGVGDEAMRVIRRWLTRAALEQFLQIVDKVAEPDHWRYRRAFWMAYYEKKAIDEAWVVFAPAAEQIAGGELRELAGYGRLHKPRLRDHCVLMMRMTGDVVVAEISHVGKCRMWYAGNREAPALYRKAYQISDIERSPDFELAHQGSAQLSWQRKIAGELERQTGIRMSDWKFRPK</sequence>
<dbReference type="RefSeq" id="WP_190262485.1">
    <property type="nucleotide sequence ID" value="NZ_CP053923.1"/>
</dbReference>
<organism evidence="2 3">
    <name type="scientific">Defluviicoccus vanus</name>
    <dbReference type="NCBI Taxonomy" id="111831"/>
    <lineage>
        <taxon>Bacteria</taxon>
        <taxon>Pseudomonadati</taxon>
        <taxon>Pseudomonadota</taxon>
        <taxon>Alphaproteobacteria</taxon>
        <taxon>Rhodospirillales</taxon>
        <taxon>Rhodospirillaceae</taxon>
        <taxon>Defluviicoccus</taxon>
    </lineage>
</organism>
<evidence type="ECO:0000313" key="2">
    <source>
        <dbReference type="EMBL" id="QNT68975.1"/>
    </source>
</evidence>
<keyword evidence="3" id="KW-1185">Reference proteome</keyword>
<dbReference type="KEGG" id="dvn:HQ394_05900"/>
<dbReference type="Proteomes" id="UP000516369">
    <property type="component" value="Chromosome"/>
</dbReference>
<feature type="domain" description="Zorya protein ZorC EH" evidence="1">
    <location>
        <begin position="27"/>
        <end position="420"/>
    </location>
</feature>
<dbReference type="EMBL" id="CP053923">
    <property type="protein sequence ID" value="QNT68975.1"/>
    <property type="molecule type" value="Genomic_DNA"/>
</dbReference>
<proteinExistence type="predicted"/>
<accession>A0A7H1MZT9</accession>
<gene>
    <name evidence="2" type="ORF">HQ394_05900</name>
</gene>
<dbReference type="InterPro" id="IPR028943">
    <property type="entry name" value="ZorC_EH_Signature_dom"/>
</dbReference>
<dbReference type="AlphaFoldDB" id="A0A7H1MZT9"/>
<name>A0A7H1MZT9_9PROT</name>
<dbReference type="Pfam" id="PF15611">
    <property type="entry name" value="EH_Signature"/>
    <property type="match status" value="1"/>
</dbReference>
<evidence type="ECO:0000259" key="1">
    <source>
        <dbReference type="Pfam" id="PF15611"/>
    </source>
</evidence>
<protein>
    <recommendedName>
        <fullName evidence="1">Zorya protein ZorC EH domain-containing protein</fullName>
    </recommendedName>
</protein>
<evidence type="ECO:0000313" key="3">
    <source>
        <dbReference type="Proteomes" id="UP000516369"/>
    </source>
</evidence>
<reference evidence="2 3" key="1">
    <citation type="submission" date="2020-05" db="EMBL/GenBank/DDBJ databases">
        <title>Complete closed genome sequence of Defluviicoccus vanus.</title>
        <authorList>
            <person name="Bessarab I."/>
            <person name="Arumugam K."/>
            <person name="Maszenan A.M."/>
            <person name="Seviour R.J."/>
            <person name="Williams R.B."/>
        </authorList>
    </citation>
    <scope>NUCLEOTIDE SEQUENCE [LARGE SCALE GENOMIC DNA]</scope>
    <source>
        <strain evidence="2 3">Ben 114</strain>
    </source>
</reference>